<protein>
    <submittedName>
        <fullName evidence="2">Uncharacterized protein</fullName>
    </submittedName>
</protein>
<evidence type="ECO:0000313" key="2">
    <source>
        <dbReference type="EMBL" id="KAA0682954.1"/>
    </source>
</evidence>
<feature type="chain" id="PRO_5040728526" evidence="1">
    <location>
        <begin position="24"/>
        <end position="149"/>
    </location>
</feature>
<reference evidence="2 3" key="1">
    <citation type="submission" date="2018-07" db="EMBL/GenBank/DDBJ databases">
        <title>Genome sequence of Azospirillum sp. ATCC 49961.</title>
        <authorList>
            <person name="Sant'Anna F.H."/>
            <person name="Baldani J.I."/>
            <person name="Zilli J.E."/>
            <person name="Reis V.M."/>
            <person name="Hartmann A."/>
            <person name="Cruz L."/>
            <person name="de Souza E.M."/>
            <person name="de Oliveira Pedrosa F."/>
            <person name="Passaglia L.M.P."/>
        </authorList>
    </citation>
    <scope>NUCLEOTIDE SEQUENCE [LARGE SCALE GENOMIC DNA]</scope>
    <source>
        <strain evidence="2 3">ATCC 49961</strain>
    </source>
</reference>
<comment type="caution">
    <text evidence="2">The sequence shown here is derived from an EMBL/GenBank/DDBJ whole genome shotgun (WGS) entry which is preliminary data.</text>
</comment>
<sequence length="149" mass="15347">MTAPSATARAALAALLLAGPAFAGLAGLTSPAIPLAQAAESARYVEGMGDVPVMPGLAPAEEAPLVFDKPAGRIAQSVMAGAMDRGAVLSFYNQTMPQLGWSRAPQRAGGGASFLREGEELRLEFIEPARTAAAPRMAATVVRFSLIPR</sequence>
<keyword evidence="3" id="KW-1185">Reference proteome</keyword>
<keyword evidence="1" id="KW-0732">Signal</keyword>
<dbReference type="Proteomes" id="UP000480854">
    <property type="component" value="Unassembled WGS sequence"/>
</dbReference>
<name>A0A9W7NMF2_9PROT</name>
<feature type="signal peptide" evidence="1">
    <location>
        <begin position="1"/>
        <end position="23"/>
    </location>
</feature>
<organism evidence="2 3">
    <name type="scientific">Roseomonas genomospecies 6</name>
    <dbReference type="NCBI Taxonomy" id="214106"/>
    <lineage>
        <taxon>Bacteria</taxon>
        <taxon>Pseudomonadati</taxon>
        <taxon>Pseudomonadota</taxon>
        <taxon>Alphaproteobacteria</taxon>
        <taxon>Acetobacterales</taxon>
        <taxon>Roseomonadaceae</taxon>
        <taxon>Roseomonas</taxon>
    </lineage>
</organism>
<dbReference type="OrthoDB" id="14876at2"/>
<evidence type="ECO:0000313" key="3">
    <source>
        <dbReference type="Proteomes" id="UP000480854"/>
    </source>
</evidence>
<dbReference type="AlphaFoldDB" id="A0A9W7NMF2"/>
<gene>
    <name evidence="2" type="ORF">DS843_05965</name>
</gene>
<dbReference type="EMBL" id="QOKW01000003">
    <property type="protein sequence ID" value="KAA0682954.1"/>
    <property type="molecule type" value="Genomic_DNA"/>
</dbReference>
<evidence type="ECO:0000256" key="1">
    <source>
        <dbReference type="SAM" id="SignalP"/>
    </source>
</evidence>
<proteinExistence type="predicted"/>
<accession>A0A9W7NMF2</accession>
<dbReference type="RefSeq" id="WP_149467972.1">
    <property type="nucleotide sequence ID" value="NZ_QOKW01000003.1"/>
</dbReference>